<accession>A0A1W0WIX4</accession>
<gene>
    <name evidence="1" type="ORF">BV898_10685</name>
</gene>
<evidence type="ECO:0000313" key="2">
    <source>
        <dbReference type="Proteomes" id="UP000192578"/>
    </source>
</evidence>
<dbReference type="AlphaFoldDB" id="A0A1W0WIX4"/>
<keyword evidence="2" id="KW-1185">Reference proteome</keyword>
<proteinExistence type="predicted"/>
<evidence type="ECO:0000313" key="1">
    <source>
        <dbReference type="EMBL" id="OQV15170.1"/>
    </source>
</evidence>
<protein>
    <submittedName>
        <fullName evidence="1">Uncharacterized protein</fullName>
    </submittedName>
</protein>
<comment type="caution">
    <text evidence="1">The sequence shown here is derived from an EMBL/GenBank/DDBJ whole genome shotgun (WGS) entry which is preliminary data.</text>
</comment>
<sequence>MWLISHEDLKAMNVEQLKDLCKFRGLKVYFNELQAELIILYDDLAANPEKDCTIPSADTRRPVCSTPSGHLHHREANCKTLHVCADNDARRTLSDRHFYSQTRQTARHQGSPYGCFCNFGKGNYQQQGGSPAQQR</sequence>
<dbReference type="EMBL" id="MTYJ01000093">
    <property type="protein sequence ID" value="OQV15170.1"/>
    <property type="molecule type" value="Genomic_DNA"/>
</dbReference>
<organism evidence="1 2">
    <name type="scientific">Hypsibius exemplaris</name>
    <name type="common">Freshwater tardigrade</name>
    <dbReference type="NCBI Taxonomy" id="2072580"/>
    <lineage>
        <taxon>Eukaryota</taxon>
        <taxon>Metazoa</taxon>
        <taxon>Ecdysozoa</taxon>
        <taxon>Tardigrada</taxon>
        <taxon>Eutardigrada</taxon>
        <taxon>Parachela</taxon>
        <taxon>Hypsibioidea</taxon>
        <taxon>Hypsibiidae</taxon>
        <taxon>Hypsibius</taxon>
    </lineage>
</organism>
<reference evidence="2" key="1">
    <citation type="submission" date="2017-01" db="EMBL/GenBank/DDBJ databases">
        <title>Comparative genomics of anhydrobiosis in the tardigrade Hypsibius dujardini.</title>
        <authorList>
            <person name="Yoshida Y."/>
            <person name="Koutsovoulos G."/>
            <person name="Laetsch D."/>
            <person name="Stevens L."/>
            <person name="Kumar S."/>
            <person name="Horikawa D."/>
            <person name="Ishino K."/>
            <person name="Komine S."/>
            <person name="Tomita M."/>
            <person name="Blaxter M."/>
            <person name="Arakawa K."/>
        </authorList>
    </citation>
    <scope>NUCLEOTIDE SEQUENCE [LARGE SCALE GENOMIC DNA]</scope>
    <source>
        <strain evidence="2">Z151</strain>
    </source>
</reference>
<name>A0A1W0WIX4_HYPEX</name>
<dbReference type="Proteomes" id="UP000192578">
    <property type="component" value="Unassembled WGS sequence"/>
</dbReference>